<evidence type="ECO:0000259" key="2">
    <source>
        <dbReference type="PROSITE" id="PS50943"/>
    </source>
</evidence>
<organism evidence="3 4">
    <name type="scientific">Nocardioides thalensis</name>
    <dbReference type="NCBI Taxonomy" id="1914755"/>
    <lineage>
        <taxon>Bacteria</taxon>
        <taxon>Bacillati</taxon>
        <taxon>Actinomycetota</taxon>
        <taxon>Actinomycetes</taxon>
        <taxon>Propionibacteriales</taxon>
        <taxon>Nocardioidaceae</taxon>
        <taxon>Nocardioides</taxon>
    </lineage>
</organism>
<accession>A0A853C574</accession>
<dbReference type="GO" id="GO:0003677">
    <property type="term" value="F:DNA binding"/>
    <property type="evidence" value="ECO:0007669"/>
    <property type="project" value="UniProtKB-KW"/>
</dbReference>
<protein>
    <submittedName>
        <fullName evidence="3">Transcriptional regulator with XRE-family HTH domain</fullName>
    </submittedName>
</protein>
<comment type="caution">
    <text evidence="3">The sequence shown here is derived from an EMBL/GenBank/DDBJ whole genome shotgun (WGS) entry which is preliminary data.</text>
</comment>
<sequence length="476" mass="51151">MFCKFCVRSDLFAIRSRAVSQVDTRHGEILRTIDPVVLGSRVRAARVARGWRQSELAEGLLSVAYLSRIETGARRPTFNVLVAIAERLGLTAEEMLYGASADDLAEINLGLSYAELALENGEPLDAEHQARQYLNRAHDASLSDLAERGRFLVARAMEAQGQLDEAITEYESVLEQATGVAAIRCGIALVRCYRNAGDVGLAIELGDRLQPRVVAEGLEQTDEAVQLAMTVASAYGQRGDLSRAARICTEAIKVAERAASPVARSSAYWNASVISSERGDTQSAVALASRALALLGEGEDTRNLARLRLHLGRMQLELEGDDLSETLAQIKRGSEELKGTSASRWEVLQGELVLARALLVDGRPTEALAIAVEARGADSAEASFEDAEACIIEGEANEALGRRDEAVAAYHRAAETLTSLGEADRWIAQAWYELAELFDGVGEFKASHAALRAAATASGLKMRRRAGAASPVTTSA</sequence>
<evidence type="ECO:0000256" key="1">
    <source>
        <dbReference type="ARBA" id="ARBA00023125"/>
    </source>
</evidence>
<dbReference type="PANTHER" id="PTHR46797">
    <property type="entry name" value="HTH-TYPE TRANSCRIPTIONAL REGULATOR"/>
    <property type="match status" value="1"/>
</dbReference>
<dbReference type="InterPro" id="IPR010982">
    <property type="entry name" value="Lambda_DNA-bd_dom_sf"/>
</dbReference>
<gene>
    <name evidence="3" type="ORF">HNR19_002111</name>
</gene>
<name>A0A853C574_9ACTN</name>
<dbReference type="Gene3D" id="1.10.260.40">
    <property type="entry name" value="lambda repressor-like DNA-binding domains"/>
    <property type="match status" value="1"/>
</dbReference>
<dbReference type="GO" id="GO:0003700">
    <property type="term" value="F:DNA-binding transcription factor activity"/>
    <property type="evidence" value="ECO:0007669"/>
    <property type="project" value="TreeGrafter"/>
</dbReference>
<reference evidence="3 4" key="1">
    <citation type="submission" date="2020-07" db="EMBL/GenBank/DDBJ databases">
        <title>Sequencing the genomes of 1000 actinobacteria strains.</title>
        <authorList>
            <person name="Klenk H.-P."/>
        </authorList>
    </citation>
    <scope>NUCLEOTIDE SEQUENCE [LARGE SCALE GENOMIC DNA]</scope>
    <source>
        <strain evidence="3 4">DSM 103833</strain>
    </source>
</reference>
<dbReference type="AlphaFoldDB" id="A0A853C574"/>
<dbReference type="SMART" id="SM00530">
    <property type="entry name" value="HTH_XRE"/>
    <property type="match status" value="1"/>
</dbReference>
<keyword evidence="4" id="KW-1185">Reference proteome</keyword>
<keyword evidence="1" id="KW-0238">DNA-binding</keyword>
<dbReference type="GO" id="GO:0005829">
    <property type="term" value="C:cytosol"/>
    <property type="evidence" value="ECO:0007669"/>
    <property type="project" value="TreeGrafter"/>
</dbReference>
<proteinExistence type="predicted"/>
<dbReference type="InterPro" id="IPR001387">
    <property type="entry name" value="Cro/C1-type_HTH"/>
</dbReference>
<dbReference type="Proteomes" id="UP000530424">
    <property type="component" value="Unassembled WGS sequence"/>
</dbReference>
<dbReference type="InterPro" id="IPR050807">
    <property type="entry name" value="TransReg_Diox_bact_type"/>
</dbReference>
<dbReference type="Pfam" id="PF01381">
    <property type="entry name" value="HTH_3"/>
    <property type="match status" value="1"/>
</dbReference>
<dbReference type="Gene3D" id="1.25.40.10">
    <property type="entry name" value="Tetratricopeptide repeat domain"/>
    <property type="match status" value="3"/>
</dbReference>
<dbReference type="SUPFAM" id="SSF47413">
    <property type="entry name" value="lambda repressor-like DNA-binding domains"/>
    <property type="match status" value="1"/>
</dbReference>
<feature type="domain" description="HTH cro/C1-type" evidence="2">
    <location>
        <begin position="42"/>
        <end position="95"/>
    </location>
</feature>
<evidence type="ECO:0000313" key="4">
    <source>
        <dbReference type="Proteomes" id="UP000530424"/>
    </source>
</evidence>
<dbReference type="PANTHER" id="PTHR46797:SF1">
    <property type="entry name" value="METHYLPHOSPHONATE SYNTHASE"/>
    <property type="match status" value="1"/>
</dbReference>
<dbReference type="PROSITE" id="PS50943">
    <property type="entry name" value="HTH_CROC1"/>
    <property type="match status" value="1"/>
</dbReference>
<dbReference type="CDD" id="cd00093">
    <property type="entry name" value="HTH_XRE"/>
    <property type="match status" value="1"/>
</dbReference>
<dbReference type="EMBL" id="JACCFP010000001">
    <property type="protein sequence ID" value="NYJ01413.1"/>
    <property type="molecule type" value="Genomic_DNA"/>
</dbReference>
<dbReference type="RefSeq" id="WP_179667901.1">
    <property type="nucleotide sequence ID" value="NZ_JACCFP010000001.1"/>
</dbReference>
<dbReference type="InterPro" id="IPR011990">
    <property type="entry name" value="TPR-like_helical_dom_sf"/>
</dbReference>
<evidence type="ECO:0000313" key="3">
    <source>
        <dbReference type="EMBL" id="NYJ01413.1"/>
    </source>
</evidence>
<dbReference type="SUPFAM" id="SSF48452">
    <property type="entry name" value="TPR-like"/>
    <property type="match status" value="1"/>
</dbReference>